<dbReference type="Proteomes" id="UP000531251">
    <property type="component" value="Unassembled WGS sequence"/>
</dbReference>
<reference evidence="1 2" key="1">
    <citation type="submission" date="2020-03" db="EMBL/GenBank/DDBJ databases">
        <title>Genomic Encyclopedia of Type Strains, Phase IV (KMG-IV): sequencing the most valuable type-strain genomes for metagenomic binning, comparative biology and taxonomic classification.</title>
        <authorList>
            <person name="Goeker M."/>
        </authorList>
    </citation>
    <scope>NUCLEOTIDE SEQUENCE [LARGE SCALE GENOMIC DNA]</scope>
    <source>
        <strain evidence="1 2">DSM 7225</strain>
    </source>
</reference>
<dbReference type="AlphaFoldDB" id="A0A7X6BE56"/>
<evidence type="ECO:0000313" key="2">
    <source>
        <dbReference type="Proteomes" id="UP000531251"/>
    </source>
</evidence>
<protein>
    <submittedName>
        <fullName evidence="1">Uncharacterized protein</fullName>
    </submittedName>
</protein>
<name>A0A7X6BE56_9SPHN</name>
<organism evidence="1 2">
    <name type="scientific">Sphingomonas trueperi</name>
    <dbReference type="NCBI Taxonomy" id="53317"/>
    <lineage>
        <taxon>Bacteria</taxon>
        <taxon>Pseudomonadati</taxon>
        <taxon>Pseudomonadota</taxon>
        <taxon>Alphaproteobacteria</taxon>
        <taxon>Sphingomonadales</taxon>
        <taxon>Sphingomonadaceae</taxon>
        <taxon>Sphingomonas</taxon>
    </lineage>
</organism>
<evidence type="ECO:0000313" key="1">
    <source>
        <dbReference type="EMBL" id="NJB98581.1"/>
    </source>
</evidence>
<dbReference type="RefSeq" id="WP_125976684.1">
    <property type="nucleotide sequence ID" value="NZ_BAAADY010000011.1"/>
</dbReference>
<sequence>MFSRVVRNSHAKAAGGGVQLDMRVAIALEVPLAMREAHEGQLKLAISRLTRIATLQNNSILAQGALFLVHGMADPENPRYKLEGRFCAKSFLELHVLGRSTHQCCASIRDGSCRHCNKMACPALHKRVFSLQISIDGASAAAHELLRRGARWEVMQQNLRFAAGLLEQGLIERLSLSFTVQAENFHEMGEGSLNATSIYFGKVANWGTFSPAEYAAKAVFLPDHPQHQAFLAAMADPRLRSPRVQRGNLLEFLPENSAVAA</sequence>
<comment type="caution">
    <text evidence="1">The sequence shown here is derived from an EMBL/GenBank/DDBJ whole genome shotgun (WGS) entry which is preliminary data.</text>
</comment>
<dbReference type="EMBL" id="JAATJB010000009">
    <property type="protein sequence ID" value="NJB98581.1"/>
    <property type="molecule type" value="Genomic_DNA"/>
</dbReference>
<proteinExistence type="predicted"/>
<keyword evidence="2" id="KW-1185">Reference proteome</keyword>
<gene>
    <name evidence="1" type="ORF">GGR89_002914</name>
</gene>
<accession>A0A7X6BE56</accession>